<organism evidence="2 3">
    <name type="scientific">Ceratodon purpureus</name>
    <name type="common">Fire moss</name>
    <name type="synonym">Dicranum purpureum</name>
    <dbReference type="NCBI Taxonomy" id="3225"/>
    <lineage>
        <taxon>Eukaryota</taxon>
        <taxon>Viridiplantae</taxon>
        <taxon>Streptophyta</taxon>
        <taxon>Embryophyta</taxon>
        <taxon>Bryophyta</taxon>
        <taxon>Bryophytina</taxon>
        <taxon>Bryopsida</taxon>
        <taxon>Dicranidae</taxon>
        <taxon>Pseudoditrichales</taxon>
        <taxon>Ditrichaceae</taxon>
        <taxon>Ceratodon</taxon>
    </lineage>
</organism>
<evidence type="ECO:0000313" key="3">
    <source>
        <dbReference type="Proteomes" id="UP000822688"/>
    </source>
</evidence>
<gene>
    <name evidence="2" type="ORF">KC19_10G063100</name>
</gene>
<proteinExistence type="predicted"/>
<keyword evidence="3" id="KW-1185">Reference proteome</keyword>
<sequence length="122" mass="13205">MQESTMASTKSELQESQMVSTEKDKDAIRNPSINTEPRTLDEMKMESAMITAQKIYAKHPSADFTKDALDTATRENAPAEDAADGNSLQTHPDDFVQEAGNVVDSHFTSTEGPPAPPPTPAI</sequence>
<dbReference type="Proteomes" id="UP000822688">
    <property type="component" value="Chromosome 10"/>
</dbReference>
<protein>
    <submittedName>
        <fullName evidence="2">Uncharacterized protein</fullName>
    </submittedName>
</protein>
<reference evidence="2" key="1">
    <citation type="submission" date="2020-06" db="EMBL/GenBank/DDBJ databases">
        <title>WGS assembly of Ceratodon purpureus strain R40.</title>
        <authorList>
            <person name="Carey S.B."/>
            <person name="Jenkins J."/>
            <person name="Shu S."/>
            <person name="Lovell J.T."/>
            <person name="Sreedasyam A."/>
            <person name="Maumus F."/>
            <person name="Tiley G.P."/>
            <person name="Fernandez-Pozo N."/>
            <person name="Barry K."/>
            <person name="Chen C."/>
            <person name="Wang M."/>
            <person name="Lipzen A."/>
            <person name="Daum C."/>
            <person name="Saski C.A."/>
            <person name="Payton A.C."/>
            <person name="Mcbreen J.C."/>
            <person name="Conrad R.E."/>
            <person name="Kollar L.M."/>
            <person name="Olsson S."/>
            <person name="Huttunen S."/>
            <person name="Landis J.B."/>
            <person name="Wickett N.J."/>
            <person name="Johnson M.G."/>
            <person name="Rensing S.A."/>
            <person name="Grimwood J."/>
            <person name="Schmutz J."/>
            <person name="Mcdaniel S.F."/>
        </authorList>
    </citation>
    <scope>NUCLEOTIDE SEQUENCE</scope>
    <source>
        <strain evidence="2">R40</strain>
    </source>
</reference>
<feature type="compositionally biased region" description="Pro residues" evidence="1">
    <location>
        <begin position="113"/>
        <end position="122"/>
    </location>
</feature>
<feature type="compositionally biased region" description="Polar residues" evidence="1">
    <location>
        <begin position="1"/>
        <end position="20"/>
    </location>
</feature>
<evidence type="ECO:0000313" key="2">
    <source>
        <dbReference type="EMBL" id="KAG0558898.1"/>
    </source>
</evidence>
<dbReference type="AlphaFoldDB" id="A0A8T0GMC8"/>
<accession>A0A8T0GMC8</accession>
<feature type="region of interest" description="Disordered" evidence="1">
    <location>
        <begin position="71"/>
        <end position="122"/>
    </location>
</feature>
<name>A0A8T0GMC8_CERPU</name>
<comment type="caution">
    <text evidence="2">The sequence shown here is derived from an EMBL/GenBank/DDBJ whole genome shotgun (WGS) entry which is preliminary data.</text>
</comment>
<dbReference type="EMBL" id="CM026431">
    <property type="protein sequence ID" value="KAG0558898.1"/>
    <property type="molecule type" value="Genomic_DNA"/>
</dbReference>
<evidence type="ECO:0000256" key="1">
    <source>
        <dbReference type="SAM" id="MobiDB-lite"/>
    </source>
</evidence>
<feature type="region of interest" description="Disordered" evidence="1">
    <location>
        <begin position="1"/>
        <end position="42"/>
    </location>
</feature>